<organism evidence="4 6">
    <name type="scientific">Pseudomonas tohonis</name>
    <dbReference type="NCBI Taxonomy" id="2725477"/>
    <lineage>
        <taxon>Bacteria</taxon>
        <taxon>Pseudomonadati</taxon>
        <taxon>Pseudomonadota</taxon>
        <taxon>Gammaproteobacteria</taxon>
        <taxon>Pseudomonadales</taxon>
        <taxon>Pseudomonadaceae</taxon>
        <taxon>Pseudomonas</taxon>
    </lineage>
</organism>
<evidence type="ECO:0000313" key="6">
    <source>
        <dbReference type="Proteomes" id="UP000509383"/>
    </source>
</evidence>
<sequence>MPEQQARQDRQDTATRWYVRLQNPQLSASERMDFRRWLDSEPANAEAFQAVERLWQKLGEPARQLAGDGWHRRSVRGQRWPALAAACVLGLAVGTLFWRDPGLLQRYAADYASAPGTQQQLTLADGSHVLLDADSALDLHFSPGERRVTLLRGRAWFDVSHDANRPFVVESPGLRTRVLGTAFAVDATGQAERVTVSRGRVEVRGTAADSLVTLVPNQQASLDGTGLHGPETVNSDRALAWQRGLLIFDRASLGEVLDSLQHLGHPPVVLLDEGLRNQRISGTFRASDPHAVLSALSTELGLKTTQIPGLAVVLHR</sequence>
<dbReference type="Proteomes" id="UP001054892">
    <property type="component" value="Unassembled WGS sequence"/>
</dbReference>
<keyword evidence="1" id="KW-0812">Transmembrane</keyword>
<dbReference type="KEGG" id="ptw:TUM18999_21830"/>
<evidence type="ECO:0000313" key="5">
    <source>
        <dbReference type="EMBL" id="GJN56182.1"/>
    </source>
</evidence>
<dbReference type="EMBL" id="BQKM01000027">
    <property type="protein sequence ID" value="GJN56182.1"/>
    <property type="molecule type" value="Genomic_DNA"/>
</dbReference>
<evidence type="ECO:0000313" key="7">
    <source>
        <dbReference type="Proteomes" id="UP001054892"/>
    </source>
</evidence>
<dbReference type="AlphaFoldDB" id="A0A6J4E2L3"/>
<accession>A0A6J4E2L3</accession>
<keyword evidence="1" id="KW-0472">Membrane</keyword>
<keyword evidence="1" id="KW-1133">Transmembrane helix</keyword>
<keyword evidence="7" id="KW-1185">Reference proteome</keyword>
<dbReference type="InterPro" id="IPR006860">
    <property type="entry name" value="FecR"/>
</dbReference>
<dbReference type="Proteomes" id="UP000509383">
    <property type="component" value="Chromosome"/>
</dbReference>
<feature type="domain" description="FecR protein" evidence="2">
    <location>
        <begin position="110"/>
        <end position="202"/>
    </location>
</feature>
<evidence type="ECO:0000313" key="4">
    <source>
        <dbReference type="EMBL" id="BCG23992.1"/>
    </source>
</evidence>
<dbReference type="Pfam" id="PF04773">
    <property type="entry name" value="FecR"/>
    <property type="match status" value="1"/>
</dbReference>
<dbReference type="EMBL" id="AP023189">
    <property type="protein sequence ID" value="BCG23992.1"/>
    <property type="molecule type" value="Genomic_DNA"/>
</dbReference>
<feature type="transmembrane region" description="Helical" evidence="1">
    <location>
        <begin position="80"/>
        <end position="98"/>
    </location>
</feature>
<dbReference type="InterPro" id="IPR012373">
    <property type="entry name" value="Ferrdict_sens_TM"/>
</dbReference>
<evidence type="ECO:0000259" key="2">
    <source>
        <dbReference type="Pfam" id="PF04773"/>
    </source>
</evidence>
<feature type="domain" description="FecR N-terminal" evidence="3">
    <location>
        <begin position="13"/>
        <end position="54"/>
    </location>
</feature>
<dbReference type="Pfam" id="PF16220">
    <property type="entry name" value="DUF4880"/>
    <property type="match status" value="1"/>
</dbReference>
<dbReference type="Gene3D" id="2.60.120.1440">
    <property type="match status" value="1"/>
</dbReference>
<dbReference type="PANTHER" id="PTHR30273:SF2">
    <property type="entry name" value="PROTEIN FECR"/>
    <property type="match status" value="1"/>
</dbReference>
<proteinExistence type="predicted"/>
<protein>
    <submittedName>
        <fullName evidence="4">Iron dicitrate transporter FecR</fullName>
    </submittedName>
</protein>
<name>A0A6J4E2L3_9PSED</name>
<dbReference type="PIRSF" id="PIRSF018266">
    <property type="entry name" value="FecR"/>
    <property type="match status" value="1"/>
</dbReference>
<dbReference type="GO" id="GO:0016989">
    <property type="term" value="F:sigma factor antagonist activity"/>
    <property type="evidence" value="ECO:0007669"/>
    <property type="project" value="TreeGrafter"/>
</dbReference>
<gene>
    <name evidence="4" type="ORF">TUM18999_21830</name>
    <name evidence="5" type="ORF">TUM20286_59340</name>
</gene>
<dbReference type="Gene3D" id="3.55.50.30">
    <property type="match status" value="1"/>
</dbReference>
<dbReference type="InterPro" id="IPR032623">
    <property type="entry name" value="FecR_N"/>
</dbReference>
<reference evidence="4 6" key="1">
    <citation type="submission" date="2020-05" db="EMBL/GenBank/DDBJ databases">
        <title>Characterization of novel class B3 metallo-beta-lactamase from novel Pseudomonas species.</title>
        <authorList>
            <person name="Yamada K."/>
            <person name="Aoki K."/>
            <person name="Ishii Y."/>
        </authorList>
    </citation>
    <scope>NUCLEOTIDE SEQUENCE [LARGE SCALE GENOMIC DNA]</scope>
    <source>
        <strain evidence="4 6">TUM18999</strain>
        <strain evidence="5 7">TUM20286</strain>
    </source>
</reference>
<evidence type="ECO:0000256" key="1">
    <source>
        <dbReference type="SAM" id="Phobius"/>
    </source>
</evidence>
<evidence type="ECO:0000259" key="3">
    <source>
        <dbReference type="Pfam" id="PF16220"/>
    </source>
</evidence>
<dbReference type="PANTHER" id="PTHR30273">
    <property type="entry name" value="PERIPLASMIC SIGNAL SENSOR AND SIGMA FACTOR ACTIVATOR FECR-RELATED"/>
    <property type="match status" value="1"/>
</dbReference>